<accession>A0AAP0BRV7</accession>
<evidence type="ECO:0000256" key="3">
    <source>
        <dbReference type="ARBA" id="ARBA00024378"/>
    </source>
</evidence>
<keyword evidence="1" id="KW-0112">Calmodulin-binding</keyword>
<comment type="subunit">
    <text evidence="3">Binds to multiple calmodulin (CaM) in the presence of Ca(2+) and CaM-like proteins.</text>
</comment>
<organism evidence="5 6">
    <name type="scientific">Platanthera zijinensis</name>
    <dbReference type="NCBI Taxonomy" id="2320716"/>
    <lineage>
        <taxon>Eukaryota</taxon>
        <taxon>Viridiplantae</taxon>
        <taxon>Streptophyta</taxon>
        <taxon>Embryophyta</taxon>
        <taxon>Tracheophyta</taxon>
        <taxon>Spermatophyta</taxon>
        <taxon>Magnoliopsida</taxon>
        <taxon>Liliopsida</taxon>
        <taxon>Asparagales</taxon>
        <taxon>Orchidaceae</taxon>
        <taxon>Orchidoideae</taxon>
        <taxon>Orchideae</taxon>
        <taxon>Orchidinae</taxon>
        <taxon>Platanthera</taxon>
    </lineage>
</organism>
<dbReference type="Pfam" id="PF13178">
    <property type="entry name" value="DUF4005"/>
    <property type="match status" value="1"/>
</dbReference>
<evidence type="ECO:0000256" key="1">
    <source>
        <dbReference type="ARBA" id="ARBA00022860"/>
    </source>
</evidence>
<dbReference type="EMBL" id="JBBWWQ010000004">
    <property type="protein sequence ID" value="KAK8948869.1"/>
    <property type="molecule type" value="Genomic_DNA"/>
</dbReference>
<dbReference type="AlphaFoldDB" id="A0AAP0BRV7"/>
<evidence type="ECO:0000313" key="6">
    <source>
        <dbReference type="Proteomes" id="UP001418222"/>
    </source>
</evidence>
<evidence type="ECO:0000259" key="4">
    <source>
        <dbReference type="Pfam" id="PF13178"/>
    </source>
</evidence>
<evidence type="ECO:0000313" key="5">
    <source>
        <dbReference type="EMBL" id="KAK8948869.1"/>
    </source>
</evidence>
<gene>
    <name evidence="5" type="ORF">KSP39_PZI005520</name>
</gene>
<dbReference type="InterPro" id="IPR025064">
    <property type="entry name" value="DUF4005"/>
</dbReference>
<feature type="domain" description="DUF4005" evidence="4">
    <location>
        <begin position="116"/>
        <end position="174"/>
    </location>
</feature>
<keyword evidence="6" id="KW-1185">Reference proteome</keyword>
<dbReference type="PANTHER" id="PTHR32295">
    <property type="entry name" value="IQ-DOMAIN 5-RELATED"/>
    <property type="match status" value="1"/>
</dbReference>
<evidence type="ECO:0000256" key="2">
    <source>
        <dbReference type="ARBA" id="ARBA00024341"/>
    </source>
</evidence>
<sequence>MGTLFSSWHEESAAIRIQSAFRGYLVIQFSSCHSVHSDPCLNSVLLQARKAFRALKALVQLQALVRGYLVRKKTEAVLRCGRAAARSHSGDRRSGNFVLSSQRGILHFSDEKCRCCSSAAQSAPRILKSPCTAPATPTKVGPDEFRRLLGCPNYMASTQSFVAKVRSQSTLREASPRMMPAADEAVALGVLGTRRSCSQIPEAVRLRRAVMEKLLERAAAGELIY</sequence>
<protein>
    <recommendedName>
        <fullName evidence="4">DUF4005 domain-containing protein</fullName>
    </recommendedName>
</protein>
<proteinExistence type="inferred from homology"/>
<dbReference type="GO" id="GO:0005516">
    <property type="term" value="F:calmodulin binding"/>
    <property type="evidence" value="ECO:0007669"/>
    <property type="project" value="UniProtKB-KW"/>
</dbReference>
<comment type="caution">
    <text evidence="5">The sequence shown here is derived from an EMBL/GenBank/DDBJ whole genome shotgun (WGS) entry which is preliminary data.</text>
</comment>
<dbReference type="InterPro" id="IPR000048">
    <property type="entry name" value="IQ_motif_EF-hand-BS"/>
</dbReference>
<dbReference type="PROSITE" id="PS50096">
    <property type="entry name" value="IQ"/>
    <property type="match status" value="2"/>
</dbReference>
<comment type="similarity">
    <text evidence="2">Belongs to the IQD family.</text>
</comment>
<dbReference type="Proteomes" id="UP001418222">
    <property type="component" value="Unassembled WGS sequence"/>
</dbReference>
<dbReference type="SMART" id="SM00015">
    <property type="entry name" value="IQ"/>
    <property type="match status" value="2"/>
</dbReference>
<dbReference type="Pfam" id="PF00612">
    <property type="entry name" value="IQ"/>
    <property type="match status" value="2"/>
</dbReference>
<dbReference type="PANTHER" id="PTHR32295:SF216">
    <property type="entry name" value="PROTEIN IQ-DOMAIN 3"/>
    <property type="match status" value="1"/>
</dbReference>
<name>A0AAP0BRV7_9ASPA</name>
<reference evidence="5 6" key="1">
    <citation type="journal article" date="2022" name="Nat. Plants">
        <title>Genomes of leafy and leafless Platanthera orchids illuminate the evolution of mycoheterotrophy.</title>
        <authorList>
            <person name="Li M.H."/>
            <person name="Liu K.W."/>
            <person name="Li Z."/>
            <person name="Lu H.C."/>
            <person name="Ye Q.L."/>
            <person name="Zhang D."/>
            <person name="Wang J.Y."/>
            <person name="Li Y.F."/>
            <person name="Zhong Z.M."/>
            <person name="Liu X."/>
            <person name="Yu X."/>
            <person name="Liu D.K."/>
            <person name="Tu X.D."/>
            <person name="Liu B."/>
            <person name="Hao Y."/>
            <person name="Liao X.Y."/>
            <person name="Jiang Y.T."/>
            <person name="Sun W.H."/>
            <person name="Chen J."/>
            <person name="Chen Y.Q."/>
            <person name="Ai Y."/>
            <person name="Zhai J.W."/>
            <person name="Wu S.S."/>
            <person name="Zhou Z."/>
            <person name="Hsiao Y.Y."/>
            <person name="Wu W.L."/>
            <person name="Chen Y.Y."/>
            <person name="Lin Y.F."/>
            <person name="Hsu J.L."/>
            <person name="Li C.Y."/>
            <person name="Wang Z.W."/>
            <person name="Zhao X."/>
            <person name="Zhong W.Y."/>
            <person name="Ma X.K."/>
            <person name="Ma L."/>
            <person name="Huang J."/>
            <person name="Chen G.Z."/>
            <person name="Huang M.Z."/>
            <person name="Huang L."/>
            <person name="Peng D.H."/>
            <person name="Luo Y.B."/>
            <person name="Zou S.Q."/>
            <person name="Chen S.P."/>
            <person name="Lan S."/>
            <person name="Tsai W.C."/>
            <person name="Van de Peer Y."/>
            <person name="Liu Z.J."/>
        </authorList>
    </citation>
    <scope>NUCLEOTIDE SEQUENCE [LARGE SCALE GENOMIC DNA]</scope>
    <source>
        <strain evidence="5">Lor287</strain>
    </source>
</reference>